<evidence type="ECO:0000313" key="1">
    <source>
        <dbReference type="EMBL" id="RKH72580.1"/>
    </source>
</evidence>
<accession>A0A3A8R075</accession>
<keyword evidence="2" id="KW-1185">Reference proteome</keyword>
<reference evidence="2" key="1">
    <citation type="submission" date="2018-09" db="EMBL/GenBank/DDBJ databases">
        <authorList>
            <person name="Livingstone P.G."/>
            <person name="Whitworth D.E."/>
        </authorList>
    </citation>
    <scope>NUCLEOTIDE SEQUENCE [LARGE SCALE GENOMIC DNA]</scope>
    <source>
        <strain evidence="2">AB050A</strain>
    </source>
</reference>
<dbReference type="Proteomes" id="UP000267003">
    <property type="component" value="Unassembled WGS sequence"/>
</dbReference>
<gene>
    <name evidence="1" type="ORF">D7W81_05700</name>
</gene>
<dbReference type="AlphaFoldDB" id="A0A3A8R075"/>
<sequence length="425" mass="47376">MDDFPAQRWGIVYPQGPEGERLLGLIEPLRELRQEEQGGEVRAYAVPSGLDREAAHRWKESHFDTENGQDQDRPRYLLILGDLDAISLEFQQVLATNALVGRLVFPSEEGYRAYVRKVLRWARTPADAERAQTLFYTAYDETDATRLGHDQLMVPSVEECHRLQKSARLPSAPPRHWIETGSGKGSAVARFLELARGTEPSVLFSLSHGLGHPRGGSWYSAEEQRALQGALLLPGGEHLRAEHVETVPFLAGGIWFCFACFSGGTPMQSAYASWFQDLEPREAARLKGLMRPRQDRPFIAALPQAALANPDGPLAVLGHVDLAWTQSFNDRGRSRFMRFAGFIQELARRRRVGAAMSGILKAVAETGAALTSSHHQQRTAHVSGQTYAGSPAEQAHRWMLYHDLSSFVLLGDPAVRLPLREQSRR</sequence>
<protein>
    <recommendedName>
        <fullName evidence="3">Gingipain domain-containing protein</fullName>
    </recommendedName>
</protein>
<dbReference type="EMBL" id="RAWK01000022">
    <property type="protein sequence ID" value="RKH72580.1"/>
    <property type="molecule type" value="Genomic_DNA"/>
</dbReference>
<name>A0A3A8R075_9BACT</name>
<organism evidence="1 2">
    <name type="scientific">Corallococcus aberystwythensis</name>
    <dbReference type="NCBI Taxonomy" id="2316722"/>
    <lineage>
        <taxon>Bacteria</taxon>
        <taxon>Pseudomonadati</taxon>
        <taxon>Myxococcota</taxon>
        <taxon>Myxococcia</taxon>
        <taxon>Myxococcales</taxon>
        <taxon>Cystobacterineae</taxon>
        <taxon>Myxococcaceae</taxon>
        <taxon>Corallococcus</taxon>
    </lineage>
</organism>
<comment type="caution">
    <text evidence="1">The sequence shown here is derived from an EMBL/GenBank/DDBJ whole genome shotgun (WGS) entry which is preliminary data.</text>
</comment>
<evidence type="ECO:0000313" key="2">
    <source>
        <dbReference type="Proteomes" id="UP000267003"/>
    </source>
</evidence>
<evidence type="ECO:0008006" key="3">
    <source>
        <dbReference type="Google" id="ProtNLM"/>
    </source>
</evidence>
<proteinExistence type="predicted"/>